<keyword evidence="3 7" id="KW-0812">Transmembrane</keyword>
<feature type="transmembrane region" description="Helical" evidence="7">
    <location>
        <begin position="396"/>
        <end position="415"/>
    </location>
</feature>
<feature type="domain" description="HYR" evidence="8">
    <location>
        <begin position="277"/>
        <end position="365"/>
    </location>
</feature>
<dbReference type="Pfam" id="PF00531">
    <property type="entry name" value="Death"/>
    <property type="match status" value="1"/>
</dbReference>
<reference evidence="11 12" key="1">
    <citation type="submission" date="2022-05" db="EMBL/GenBank/DDBJ databases">
        <authorList>
            <consortium name="Genoscope - CEA"/>
            <person name="William W."/>
        </authorList>
    </citation>
    <scope>NUCLEOTIDE SEQUENCE [LARGE SCALE GENOMIC DNA]</scope>
</reference>
<evidence type="ECO:0000256" key="2">
    <source>
        <dbReference type="ARBA" id="ARBA00009844"/>
    </source>
</evidence>
<dbReference type="InterPro" id="IPR013098">
    <property type="entry name" value="Ig_I-set"/>
</dbReference>
<dbReference type="Pfam" id="PF07679">
    <property type="entry name" value="I-set"/>
    <property type="match status" value="1"/>
</dbReference>
<feature type="domain" description="ZU5" evidence="10">
    <location>
        <begin position="561"/>
        <end position="708"/>
    </location>
</feature>
<comment type="caution">
    <text evidence="11">The sequence shown here is derived from an EMBL/GenBank/DDBJ whole genome shotgun (WGS) entry which is preliminary data.</text>
</comment>
<dbReference type="Pfam" id="PF00090">
    <property type="entry name" value="TSP_1"/>
    <property type="match status" value="1"/>
</dbReference>
<dbReference type="InterPro" id="IPR037936">
    <property type="entry name" value="UNC5A-D"/>
</dbReference>
<dbReference type="PANTHER" id="PTHR12582:SF47">
    <property type="entry name" value="NETRIN RECEPTOR UNC-5"/>
    <property type="match status" value="1"/>
</dbReference>
<dbReference type="EMBL" id="CALNXK010000013">
    <property type="protein sequence ID" value="CAH3045538.1"/>
    <property type="molecule type" value="Genomic_DNA"/>
</dbReference>
<keyword evidence="7" id="KW-0393">Immunoglobulin domain</keyword>
<dbReference type="InterPro" id="IPR000488">
    <property type="entry name" value="Death_dom"/>
</dbReference>
<dbReference type="SMART" id="SM00218">
    <property type="entry name" value="ZU5"/>
    <property type="match status" value="1"/>
</dbReference>
<keyword evidence="12" id="KW-1185">Reference proteome</keyword>
<name>A0ABN8NB73_9CNID</name>
<dbReference type="SMART" id="SM00409">
    <property type="entry name" value="IG"/>
    <property type="match status" value="1"/>
</dbReference>
<feature type="domain" description="Ig-like" evidence="9">
    <location>
        <begin position="131"/>
        <end position="222"/>
    </location>
</feature>
<keyword evidence="6 7" id="KW-0472">Membrane</keyword>
<dbReference type="SUPFAM" id="SSF47986">
    <property type="entry name" value="DEATH domain"/>
    <property type="match status" value="1"/>
</dbReference>
<dbReference type="InterPro" id="IPR003599">
    <property type="entry name" value="Ig_sub"/>
</dbReference>
<dbReference type="SUPFAM" id="SSF82895">
    <property type="entry name" value="TSP-1 type 1 repeat"/>
    <property type="match status" value="1"/>
</dbReference>
<keyword evidence="5 7" id="KW-1133">Transmembrane helix</keyword>
<dbReference type="InterPro" id="IPR033772">
    <property type="entry name" value="UPA"/>
</dbReference>
<comment type="subcellular location">
    <subcellularLocation>
        <location evidence="7">Cell membrane</location>
        <topology evidence="7">Single-pass type I membrane protein</topology>
    </subcellularLocation>
    <subcellularLocation>
        <location evidence="1">Membrane</location>
        <topology evidence="1">Single-pass membrane protein</topology>
    </subcellularLocation>
</comment>
<evidence type="ECO:0000256" key="5">
    <source>
        <dbReference type="ARBA" id="ARBA00022989"/>
    </source>
</evidence>
<dbReference type="Gene3D" id="2.60.220.30">
    <property type="match status" value="1"/>
</dbReference>
<proteinExistence type="inferred from homology"/>
<dbReference type="InterPro" id="IPR013783">
    <property type="entry name" value="Ig-like_fold"/>
</dbReference>
<dbReference type="Gene3D" id="2.20.100.10">
    <property type="entry name" value="Thrombospondin type-1 (TSP1) repeat"/>
    <property type="match status" value="1"/>
</dbReference>
<dbReference type="Pfam" id="PF00791">
    <property type="entry name" value="ZU5"/>
    <property type="match status" value="1"/>
</dbReference>
<dbReference type="InterPro" id="IPR007110">
    <property type="entry name" value="Ig-like_dom"/>
</dbReference>
<dbReference type="PANTHER" id="PTHR12582">
    <property type="entry name" value="NETRIN RECEPTOR UNC5"/>
    <property type="match status" value="1"/>
</dbReference>
<dbReference type="InterPro" id="IPR011029">
    <property type="entry name" value="DEATH-like_dom_sf"/>
</dbReference>
<dbReference type="SUPFAM" id="SSF48726">
    <property type="entry name" value="Immunoglobulin"/>
    <property type="match status" value="1"/>
</dbReference>
<comment type="similarity">
    <text evidence="2 7">Belongs to the unc-5 family.</text>
</comment>
<evidence type="ECO:0000256" key="3">
    <source>
        <dbReference type="ARBA" id="ARBA00022692"/>
    </source>
</evidence>
<feature type="signal peptide" evidence="7">
    <location>
        <begin position="1"/>
        <end position="25"/>
    </location>
</feature>
<dbReference type="SMART" id="SM00408">
    <property type="entry name" value="IGc2"/>
    <property type="match status" value="1"/>
</dbReference>
<keyword evidence="7" id="KW-0217">Developmental protein</keyword>
<dbReference type="Gene3D" id="2.60.40.10">
    <property type="entry name" value="Immunoglobulins"/>
    <property type="match status" value="2"/>
</dbReference>
<feature type="chain" id="PRO_5045005004" description="Netrin receptor UNC5" evidence="7">
    <location>
        <begin position="26"/>
        <end position="1049"/>
    </location>
</feature>
<organism evidence="11 12">
    <name type="scientific">Porites lobata</name>
    <dbReference type="NCBI Taxonomy" id="104759"/>
    <lineage>
        <taxon>Eukaryota</taxon>
        <taxon>Metazoa</taxon>
        <taxon>Cnidaria</taxon>
        <taxon>Anthozoa</taxon>
        <taxon>Hexacorallia</taxon>
        <taxon>Scleractinia</taxon>
        <taxon>Fungiina</taxon>
        <taxon>Poritidae</taxon>
        <taxon>Porites</taxon>
    </lineage>
</organism>
<dbReference type="Proteomes" id="UP001159405">
    <property type="component" value="Unassembled WGS sequence"/>
</dbReference>
<dbReference type="InterPro" id="IPR003598">
    <property type="entry name" value="Ig_sub2"/>
</dbReference>
<evidence type="ECO:0000256" key="7">
    <source>
        <dbReference type="RuleBase" id="RU367033"/>
    </source>
</evidence>
<dbReference type="InterPro" id="IPR000884">
    <property type="entry name" value="TSP1_rpt"/>
</dbReference>
<dbReference type="PROSITE" id="PS50835">
    <property type="entry name" value="IG_LIKE"/>
    <property type="match status" value="1"/>
</dbReference>
<dbReference type="InterPro" id="IPR036383">
    <property type="entry name" value="TSP1_rpt_sf"/>
</dbReference>
<evidence type="ECO:0000256" key="1">
    <source>
        <dbReference type="ARBA" id="ARBA00004167"/>
    </source>
</evidence>
<keyword evidence="7" id="KW-0675">Receptor</keyword>
<accession>A0ABN8NB73</accession>
<dbReference type="InterPro" id="IPR036179">
    <property type="entry name" value="Ig-like_dom_sf"/>
</dbReference>
<gene>
    <name evidence="11" type="ORF">PLOB_00006459</name>
</gene>
<keyword evidence="7" id="KW-0732">Signal</keyword>
<evidence type="ECO:0000313" key="11">
    <source>
        <dbReference type="EMBL" id="CAH3045538.1"/>
    </source>
</evidence>
<dbReference type="InterPro" id="IPR003410">
    <property type="entry name" value="HYR_dom"/>
</dbReference>
<comment type="function">
    <text evidence="7">Receptor for netrin required for axon guidance. Mediates axon repulsion of neuronal growth cones in the developing nervous system upon ligand binding.</text>
</comment>
<evidence type="ECO:0000256" key="6">
    <source>
        <dbReference type="ARBA" id="ARBA00023136"/>
    </source>
</evidence>
<dbReference type="PROSITE" id="PS50092">
    <property type="entry name" value="TSP1"/>
    <property type="match status" value="1"/>
</dbReference>
<dbReference type="InterPro" id="IPR000906">
    <property type="entry name" value="ZU5_dom"/>
</dbReference>
<evidence type="ECO:0000313" key="12">
    <source>
        <dbReference type="Proteomes" id="UP001159405"/>
    </source>
</evidence>
<dbReference type="SMART" id="SM00005">
    <property type="entry name" value="DEATH"/>
    <property type="match status" value="1"/>
</dbReference>
<evidence type="ECO:0000256" key="4">
    <source>
        <dbReference type="ARBA" id="ARBA00022737"/>
    </source>
</evidence>
<dbReference type="PROSITE" id="PS50825">
    <property type="entry name" value="HYR"/>
    <property type="match status" value="1"/>
</dbReference>
<evidence type="ECO:0000259" key="9">
    <source>
        <dbReference type="PROSITE" id="PS50835"/>
    </source>
</evidence>
<dbReference type="SMART" id="SM00209">
    <property type="entry name" value="TSP1"/>
    <property type="match status" value="1"/>
</dbReference>
<protein>
    <recommendedName>
        <fullName evidence="7">Netrin receptor UNC5</fullName>
    </recommendedName>
</protein>
<dbReference type="Pfam" id="PF17217">
    <property type="entry name" value="UPA"/>
    <property type="match status" value="1"/>
</dbReference>
<dbReference type="PROSITE" id="PS51145">
    <property type="entry name" value="ZU5"/>
    <property type="match status" value="1"/>
</dbReference>
<evidence type="ECO:0000259" key="8">
    <source>
        <dbReference type="PROSITE" id="PS50825"/>
    </source>
</evidence>
<sequence>MEMRIFQLVQAVVIGFLFLIAFGSSSDIPPTESTKFLTEPKDGLILPSSQASLSCEAKFVSSLKFNCSGGVIPREIYRGENKRNKTKLIVAISKIKPDDLLEVSCVCEAIGYNGLVLRSKAAVVKKAYLGENIIISPSAPKVAKDFPVTLTCHLPDALPSPNVSWLKDGVPFDVHYDRRVKVINQDNFSQVVIRQAWTSDSGYYSCQVSNPVGKRSDKVKLNVYVDGGWSAWKEFSPCTASDCGNGTRMMRRFCTNPSPENGGKICKGLPFKNEFCMGHCPGLKIECPDDISVYVNRSVCKRKVVSWNIPEVNGTKYRIQVIPPWAVPPVELVNCSENAVYVITYVLREKNEQIANCSFNITVLSNSAVAKKDDDTTQPPSNTLDFSQGTLSAIKIGIIVGVIVILLVLIVVFVSRFKQKSSQMKTARVYTPESGLELGSFKKATLDSTSPLITRSSSYVESFPVVGGEKLRAVSPTFDEEFDFVGLPLQESPKSRRVEQAEFKRPAAETTEVEIVNERTKNREQRYERTNSSISNKSTVSDISRVMWNISNLPENVNPKMMAWGLVDHNGGRFTIGDTGVSLIVPPQAIPEGHTEGIYIAIMDQEKDHPHITAKESLLSPVVKCGPNGLKFKRPVVLSLPHCALLEDGAWNLKVQYNETESGAPADWKQLIDINKQDGSDPCLALLEPNMVYLMVDHFTSFAVTGNSAASEPAKKIVKIVAYVSPPAQANGDCVVRVYCVGDLPVHLENLHSQETERLKGITREAPQPFYFIGGGGDLLVNLTDNHPGWKNTSVDQKKIRFQHIWEGIESMPSRSFTFSLVDKSVPQFRASFEVTQDCQDGDEQEVSVSTAIEQSSITMDQGSMSESSNKASEQTCYCGGSTSLSKAASEPVLEDNTAAVLHAGSLCSHLHSTSQANILLGGAGPGSPTGSPIQLKNTSSGYFSFGFEPSPSTDSLTYRIRNELILILDPPHPKGDWRSLADGVGFEMKHIRWLANCNSSASPTDILLTALESKKYPLYKLAEKLRDIGRDDAASLVDAQLMLRETEV</sequence>
<dbReference type="Gene3D" id="1.10.533.10">
    <property type="entry name" value="Death Domain, Fas"/>
    <property type="match status" value="1"/>
</dbReference>
<evidence type="ECO:0000259" key="10">
    <source>
        <dbReference type="PROSITE" id="PS51145"/>
    </source>
</evidence>
<keyword evidence="4" id="KW-0677">Repeat</keyword>